<feature type="region of interest" description="Disordered" evidence="1">
    <location>
        <begin position="645"/>
        <end position="681"/>
    </location>
</feature>
<feature type="region of interest" description="Disordered" evidence="1">
    <location>
        <begin position="127"/>
        <end position="167"/>
    </location>
</feature>
<reference evidence="2 3" key="1">
    <citation type="journal article" date="2018" name="BMC Genomics">
        <title>Genomic evidence for intraspecific hybridization in a clonal and extremely halotolerant yeast.</title>
        <authorList>
            <person name="Gostincar C."/>
            <person name="Stajich J.E."/>
            <person name="Zupancic J."/>
            <person name="Zalar P."/>
            <person name="Gunde-Cimerman N."/>
        </authorList>
    </citation>
    <scope>NUCLEOTIDE SEQUENCE [LARGE SCALE GENOMIC DNA]</scope>
    <source>
        <strain evidence="2 3">EXF-151</strain>
    </source>
</reference>
<feature type="region of interest" description="Disordered" evidence="1">
    <location>
        <begin position="400"/>
        <end position="429"/>
    </location>
</feature>
<dbReference type="EMBL" id="QWIN01000060">
    <property type="protein sequence ID" value="RMY60598.1"/>
    <property type="molecule type" value="Genomic_DNA"/>
</dbReference>
<evidence type="ECO:0000313" key="2">
    <source>
        <dbReference type="EMBL" id="RMY60598.1"/>
    </source>
</evidence>
<dbReference type="Proteomes" id="UP000270230">
    <property type="component" value="Unassembled WGS sequence"/>
</dbReference>
<sequence>MLRCPPSRITLSAADLHEADSRIRARRAARIALFNEANVRLSPGPGRSIRHSTVTEKHHVGTLSGTDHIHPLAASCLAESHDYKGEAEAGRLSNPEVTSTEHALRFADSTLDGVVDVQQAFCPSHCRDQSTDVDLSKRSVPSIPGLHGHDRSSSPPAGPQTQRTHGGSQAFVVHSDLDELQDLIRIRHLARLPSNEFHPDIPPPVPELVLSASQIATELPALDPGAPVFVPRVRLGNVTCSSSEEDPTVNWGSLDSTRSSYHLRLRTSSEQNAEQHTIRQQNDNQLRARSRSGTSNQNAVAQDNLPILERYPLLRPPARQTASGRNSISQRSAQITRRRATRLPSAASLQHLAASRQASINHRSHPANAIDLSQLENIDNEVLTPLIQPRSSSLAWGRTITPPTHTQPGTVDGSSSVGSAPSFRGHSAEHRWGATTEFLNMRRSPLDELTETLSRLSAARPRSVGRSWERPPNSQTRISLLSGDLFRQDSSPVLSDSQMPPTAQQIPSSEPTQVMRMQIAAQAPPDVPLSLDDLAILPRVPPSHSSSIPATSPELPSTPPRATTSFSSPRKPLDQRSPAKPKETLTPGSAIRRKPVPGAGATPKVKVYNDSEPPDTQPQTPADILRTARKSRRGYSEDLVQHQVDASGSKWTHNPSPTSNLQHRTSQGTHPSTSPAGTLNSHVRQNVETSVATSSVLEPTRNEHVRRRADSARNTLDRENNEVEGHLEGLEEDRRVWMGRREGGSLDITPPAEGRYERYLSRNRA</sequence>
<organism evidence="2 3">
    <name type="scientific">Hortaea werneckii</name>
    <name type="common">Black yeast</name>
    <name type="synonym">Cladosporium werneckii</name>
    <dbReference type="NCBI Taxonomy" id="91943"/>
    <lineage>
        <taxon>Eukaryota</taxon>
        <taxon>Fungi</taxon>
        <taxon>Dikarya</taxon>
        <taxon>Ascomycota</taxon>
        <taxon>Pezizomycotina</taxon>
        <taxon>Dothideomycetes</taxon>
        <taxon>Dothideomycetidae</taxon>
        <taxon>Mycosphaerellales</taxon>
        <taxon>Teratosphaeriaceae</taxon>
        <taxon>Hortaea</taxon>
    </lineage>
</organism>
<feature type="region of interest" description="Disordered" evidence="1">
    <location>
        <begin position="698"/>
        <end position="727"/>
    </location>
</feature>
<feature type="compositionally biased region" description="Polar residues" evidence="1">
    <location>
        <begin position="266"/>
        <end position="301"/>
    </location>
</feature>
<feature type="compositionally biased region" description="Polar residues" evidence="1">
    <location>
        <begin position="488"/>
        <end position="511"/>
    </location>
</feature>
<evidence type="ECO:0000256" key="1">
    <source>
        <dbReference type="SAM" id="MobiDB-lite"/>
    </source>
</evidence>
<proteinExistence type="predicted"/>
<dbReference type="AlphaFoldDB" id="A0A3M7D8D1"/>
<feature type="compositionally biased region" description="Basic and acidic residues" evidence="1">
    <location>
        <begin position="127"/>
        <end position="137"/>
    </location>
</feature>
<dbReference type="OrthoDB" id="3437607at2759"/>
<protein>
    <submittedName>
        <fullName evidence="2">Uncharacterized protein</fullName>
    </submittedName>
</protein>
<feature type="region of interest" description="Disordered" evidence="1">
    <location>
        <begin position="457"/>
        <end position="511"/>
    </location>
</feature>
<feature type="region of interest" description="Disordered" evidence="1">
    <location>
        <begin position="266"/>
        <end position="345"/>
    </location>
</feature>
<gene>
    <name evidence="2" type="ORF">D0865_01451</name>
</gene>
<accession>A0A3M7D8D1</accession>
<feature type="compositionally biased region" description="Polar residues" evidence="1">
    <location>
        <begin position="153"/>
        <end position="167"/>
    </location>
</feature>
<name>A0A3M7D8D1_HORWE</name>
<feature type="compositionally biased region" description="Polar residues" evidence="1">
    <location>
        <begin position="320"/>
        <end position="335"/>
    </location>
</feature>
<feature type="compositionally biased region" description="Basic and acidic residues" evidence="1">
    <location>
        <begin position="700"/>
        <end position="727"/>
    </location>
</feature>
<evidence type="ECO:0000313" key="3">
    <source>
        <dbReference type="Proteomes" id="UP000270230"/>
    </source>
</evidence>
<comment type="caution">
    <text evidence="2">The sequence shown here is derived from an EMBL/GenBank/DDBJ whole genome shotgun (WGS) entry which is preliminary data.</text>
</comment>
<feature type="region of interest" description="Disordered" evidence="1">
    <location>
        <begin position="538"/>
        <end position="623"/>
    </location>
</feature>
<feature type="compositionally biased region" description="Polar residues" evidence="1">
    <location>
        <begin position="401"/>
        <end position="419"/>
    </location>
</feature>